<keyword evidence="7" id="KW-1185">Reference proteome</keyword>
<accession>A0A148KMP7</accession>
<evidence type="ECO:0000313" key="7">
    <source>
        <dbReference type="Proteomes" id="UP000070299"/>
    </source>
</evidence>
<dbReference type="AlphaFoldDB" id="A0A148KMP7"/>
<comment type="pathway">
    <text evidence="1">Glycan metabolism; L-arabinan degradation.</text>
</comment>
<dbReference type="RefSeq" id="WP_068380158.1">
    <property type="nucleotide sequence ID" value="NZ_LSNE01000010.1"/>
</dbReference>
<dbReference type="PROSITE" id="PS51257">
    <property type="entry name" value="PROKAR_LIPOPROTEIN"/>
    <property type="match status" value="1"/>
</dbReference>
<evidence type="ECO:0000313" key="6">
    <source>
        <dbReference type="EMBL" id="KXI27567.1"/>
    </source>
</evidence>
<keyword evidence="3 5" id="KW-0378">Hydrolase</keyword>
<dbReference type="GO" id="GO:0004553">
    <property type="term" value="F:hydrolase activity, hydrolyzing O-glycosyl compounds"/>
    <property type="evidence" value="ECO:0007669"/>
    <property type="project" value="InterPro"/>
</dbReference>
<evidence type="ECO:0000256" key="2">
    <source>
        <dbReference type="ARBA" id="ARBA00009865"/>
    </source>
</evidence>
<dbReference type="PANTHER" id="PTHR43301">
    <property type="entry name" value="ARABINAN ENDO-1,5-ALPHA-L-ARABINOSIDASE"/>
    <property type="match status" value="1"/>
</dbReference>
<dbReference type="EMBL" id="LSNE01000010">
    <property type="protein sequence ID" value="KXI27567.1"/>
    <property type="molecule type" value="Genomic_DNA"/>
</dbReference>
<dbReference type="InterPro" id="IPR023296">
    <property type="entry name" value="Glyco_hydro_beta-prop_sf"/>
</dbReference>
<evidence type="ECO:0000256" key="1">
    <source>
        <dbReference type="ARBA" id="ARBA00004834"/>
    </source>
</evidence>
<gene>
    <name evidence="6" type="ORF">AX660_01030</name>
</gene>
<comment type="similarity">
    <text evidence="2 5">Belongs to the glycosyl hydrolase 43 family.</text>
</comment>
<organism evidence="6 7">
    <name type="scientific">Paraglaciecola hydrolytica</name>
    <dbReference type="NCBI Taxonomy" id="1799789"/>
    <lineage>
        <taxon>Bacteria</taxon>
        <taxon>Pseudomonadati</taxon>
        <taxon>Pseudomonadota</taxon>
        <taxon>Gammaproteobacteria</taxon>
        <taxon>Alteromonadales</taxon>
        <taxon>Alteromonadaceae</taxon>
        <taxon>Paraglaciecola</taxon>
    </lineage>
</organism>
<dbReference type="Proteomes" id="UP000070299">
    <property type="component" value="Unassembled WGS sequence"/>
</dbReference>
<dbReference type="Gene3D" id="2.115.10.20">
    <property type="entry name" value="Glycosyl hydrolase domain, family 43"/>
    <property type="match status" value="1"/>
</dbReference>
<protein>
    <recommendedName>
        <fullName evidence="8">Glycosyl hydrolase</fullName>
    </recommendedName>
</protein>
<sequence>MLQTKVFRLWIILFGIVSLAACDMLESQLPADDVYLFSSFRANGQDGLHLAASQDGLSWLPLNQDKSVLTPEIGGKLMRDPCIILGPDNVFHMVWTTGWQDKGIGIAHSKDLINWSEQEYLEVMAPFAEARNAWAPEITWDADKQQYLIYWASTLAGKYPETEKTADKGWDHRIYATTTQDFSNYSDTFLYYQPDFNVIDATIAIRANGYVMIVKDETRYPPAKNLKVAFSQSMAGPWQVAEQPFSPQDLWVEGPTILQIGQWYYVYFDAYTEHHYGVMRTQDFSNWQDVSAQLQMPQGSRHGSILRVTSSRVQSLMQLSTATQRQVN</sequence>
<evidence type="ECO:0008006" key="8">
    <source>
        <dbReference type="Google" id="ProtNLM"/>
    </source>
</evidence>
<proteinExistence type="inferred from homology"/>
<dbReference type="InterPro" id="IPR050727">
    <property type="entry name" value="GH43_arabinanases"/>
</dbReference>
<reference evidence="7" key="1">
    <citation type="submission" date="2016-02" db="EMBL/GenBank/DDBJ databases">
        <authorList>
            <person name="Schultz-Johansen M."/>
            <person name="Glaring M.A."/>
            <person name="Bech P.K."/>
            <person name="Stougaard P."/>
        </authorList>
    </citation>
    <scope>NUCLEOTIDE SEQUENCE [LARGE SCALE GENOMIC DNA]</scope>
    <source>
        <strain evidence="7">S66</strain>
    </source>
</reference>
<dbReference type="GO" id="GO:0005975">
    <property type="term" value="P:carbohydrate metabolic process"/>
    <property type="evidence" value="ECO:0007669"/>
    <property type="project" value="InterPro"/>
</dbReference>
<comment type="caution">
    <text evidence="6">The sequence shown here is derived from an EMBL/GenBank/DDBJ whole genome shotgun (WGS) entry which is preliminary data.</text>
</comment>
<name>A0A148KMP7_9ALTE</name>
<dbReference type="InterPro" id="IPR006710">
    <property type="entry name" value="Glyco_hydro_43"/>
</dbReference>
<evidence type="ECO:0000256" key="4">
    <source>
        <dbReference type="ARBA" id="ARBA00023295"/>
    </source>
</evidence>
<evidence type="ECO:0000256" key="5">
    <source>
        <dbReference type="RuleBase" id="RU361187"/>
    </source>
</evidence>
<evidence type="ECO:0000256" key="3">
    <source>
        <dbReference type="ARBA" id="ARBA00022801"/>
    </source>
</evidence>
<dbReference type="Pfam" id="PF04616">
    <property type="entry name" value="Glyco_hydro_43"/>
    <property type="match status" value="1"/>
</dbReference>
<dbReference type="PANTHER" id="PTHR43301:SF3">
    <property type="entry name" value="ARABINAN ENDO-1,5-ALPHA-L-ARABINOSIDASE A-RELATED"/>
    <property type="match status" value="1"/>
</dbReference>
<dbReference type="STRING" id="1799789.AX660_01030"/>
<dbReference type="CDD" id="cd08983">
    <property type="entry name" value="GH43_Bt3655-like"/>
    <property type="match status" value="1"/>
</dbReference>
<dbReference type="SUPFAM" id="SSF75005">
    <property type="entry name" value="Arabinanase/levansucrase/invertase"/>
    <property type="match status" value="1"/>
</dbReference>
<keyword evidence="4 5" id="KW-0326">Glycosidase</keyword>